<organism evidence="13 14">
    <name type="scientific">Phrynosoma platyrhinos</name>
    <name type="common">Desert horned lizard</name>
    <dbReference type="NCBI Taxonomy" id="52577"/>
    <lineage>
        <taxon>Eukaryota</taxon>
        <taxon>Metazoa</taxon>
        <taxon>Chordata</taxon>
        <taxon>Craniata</taxon>
        <taxon>Vertebrata</taxon>
        <taxon>Euteleostomi</taxon>
        <taxon>Lepidosauria</taxon>
        <taxon>Squamata</taxon>
        <taxon>Bifurcata</taxon>
        <taxon>Unidentata</taxon>
        <taxon>Episquamata</taxon>
        <taxon>Toxicofera</taxon>
        <taxon>Iguania</taxon>
        <taxon>Phrynosomatidae</taxon>
        <taxon>Phrynosomatinae</taxon>
        <taxon>Phrynosoma</taxon>
    </lineage>
</organism>
<comment type="subunit">
    <text evidence="2">Homooligomer.</text>
</comment>
<evidence type="ECO:0000256" key="8">
    <source>
        <dbReference type="ARBA" id="ARBA00038233"/>
    </source>
</evidence>
<comment type="caution">
    <text evidence="13">The sequence shown here is derived from an EMBL/GenBank/DDBJ whole genome shotgun (WGS) entry which is preliminary data.</text>
</comment>
<protein>
    <recommendedName>
        <fullName evidence="9">Metalloendopeptidase OMA1, mitochondrial</fullName>
    </recommendedName>
    <alternativeName>
        <fullName evidence="10">Overlapping with the m-AAA protease 1 homolog</fullName>
    </alternativeName>
</protein>
<keyword evidence="7" id="KW-0482">Metalloprotease</keyword>
<keyword evidence="11" id="KW-1133">Transmembrane helix</keyword>
<evidence type="ECO:0000256" key="4">
    <source>
        <dbReference type="ARBA" id="ARBA00022723"/>
    </source>
</evidence>
<keyword evidence="11" id="KW-0812">Transmembrane</keyword>
<dbReference type="Gene3D" id="3.30.2010.10">
    <property type="entry name" value="Metalloproteases ('zincins'), catalytic domain"/>
    <property type="match status" value="1"/>
</dbReference>
<evidence type="ECO:0000256" key="3">
    <source>
        <dbReference type="ARBA" id="ARBA00022670"/>
    </source>
</evidence>
<dbReference type="PANTHER" id="PTHR22726">
    <property type="entry name" value="METALLOENDOPEPTIDASE OMA1"/>
    <property type="match status" value="1"/>
</dbReference>
<dbReference type="PANTHER" id="PTHR22726:SF1">
    <property type="entry name" value="METALLOENDOPEPTIDASE OMA1, MITOCHONDRIAL"/>
    <property type="match status" value="1"/>
</dbReference>
<gene>
    <name evidence="13" type="ORF">JD844_017902</name>
</gene>
<dbReference type="CDD" id="cd07331">
    <property type="entry name" value="M48C_Oma1_like"/>
    <property type="match status" value="1"/>
</dbReference>
<keyword evidence="14" id="KW-1185">Reference proteome</keyword>
<evidence type="ECO:0000256" key="9">
    <source>
        <dbReference type="ARBA" id="ARBA00040360"/>
    </source>
</evidence>
<dbReference type="InterPro" id="IPR051156">
    <property type="entry name" value="Mito/Outer_Membr_Metalloprot"/>
</dbReference>
<dbReference type="InterPro" id="IPR001915">
    <property type="entry name" value="Peptidase_M48"/>
</dbReference>
<comment type="similarity">
    <text evidence="8">Belongs to the peptidase M48 family.</text>
</comment>
<evidence type="ECO:0000259" key="12">
    <source>
        <dbReference type="Pfam" id="PF01435"/>
    </source>
</evidence>
<evidence type="ECO:0000256" key="11">
    <source>
        <dbReference type="SAM" id="Phobius"/>
    </source>
</evidence>
<sequence length="525" mass="60132">MAVFGGSRNCVLIRLTSLASWQKCFNPYTFSSEALNGHRYHATKCQLWNKNDSIRYYLMTDSSSIYRNVINKSQECFLNPKHEGLCRVSQSCSKRPCVFLQQQVRNNEVSLGRLPSETLYSIGTVHNVQIFRPFHGSPALKAAPVPLLWVILKPLQKLLAIILGRSIRKWWAALPPNKKELFKEAARRNKWKIALSLCSVGVLFIMFYFTHLEETPITGRSRLLVFGKEHFVELSQIEYNMWLEEFKNKMLPETDPRYQVVKKAVIHLSESNKDVPQVSEFKWTIHVVEDPGINAFVLPNGQIFVFTGMLTAVSDINQLSFILGHEIAHAVLGHAAEKASLEHFLDFLSLILLTVIWAVCPRDSLAIIGQWIQARFQELLFDRPYSRTLEAEADKVGLQFAAKACMDVRASSVFWKQMELLETVQGQPKLPQWLSTHPSHENRVEHLDRLIPEALKIRERCNCPKLSVQDPRLIFKLSMQHLLQASEDEKASNVTPHGLDKTKVNLPFMKKEKMPVDVAGEQFSR</sequence>
<evidence type="ECO:0000256" key="7">
    <source>
        <dbReference type="ARBA" id="ARBA00023049"/>
    </source>
</evidence>
<evidence type="ECO:0000313" key="13">
    <source>
        <dbReference type="EMBL" id="KAH0618565.1"/>
    </source>
</evidence>
<accession>A0ABQ7SMK0</accession>
<dbReference type="EMBL" id="JAIPUX010005289">
    <property type="protein sequence ID" value="KAH0618565.1"/>
    <property type="molecule type" value="Genomic_DNA"/>
</dbReference>
<keyword evidence="5" id="KW-0378">Hydrolase</keyword>
<feature type="transmembrane region" description="Helical" evidence="11">
    <location>
        <begin position="193"/>
        <end position="212"/>
    </location>
</feature>
<dbReference type="Pfam" id="PF01435">
    <property type="entry name" value="Peptidase_M48"/>
    <property type="match status" value="1"/>
</dbReference>
<keyword evidence="11" id="KW-0472">Membrane</keyword>
<keyword evidence="4" id="KW-0479">Metal-binding</keyword>
<evidence type="ECO:0000313" key="14">
    <source>
        <dbReference type="Proteomes" id="UP000826234"/>
    </source>
</evidence>
<keyword evidence="6" id="KW-0862">Zinc</keyword>
<evidence type="ECO:0000256" key="10">
    <source>
        <dbReference type="ARBA" id="ARBA00042978"/>
    </source>
</evidence>
<feature type="domain" description="Peptidase M48" evidence="12">
    <location>
        <begin position="278"/>
        <end position="449"/>
    </location>
</feature>
<evidence type="ECO:0000256" key="2">
    <source>
        <dbReference type="ARBA" id="ARBA00011182"/>
    </source>
</evidence>
<keyword evidence="3" id="KW-0645">Protease</keyword>
<evidence type="ECO:0000256" key="6">
    <source>
        <dbReference type="ARBA" id="ARBA00022833"/>
    </source>
</evidence>
<evidence type="ECO:0000256" key="1">
    <source>
        <dbReference type="ARBA" id="ARBA00001947"/>
    </source>
</evidence>
<evidence type="ECO:0000256" key="5">
    <source>
        <dbReference type="ARBA" id="ARBA00022801"/>
    </source>
</evidence>
<dbReference type="Proteomes" id="UP000826234">
    <property type="component" value="Unassembled WGS sequence"/>
</dbReference>
<proteinExistence type="inferred from homology"/>
<name>A0ABQ7SMK0_PHRPL</name>
<comment type="cofactor">
    <cofactor evidence="1">
        <name>Zn(2+)</name>
        <dbReference type="ChEBI" id="CHEBI:29105"/>
    </cofactor>
</comment>
<reference evidence="13 14" key="1">
    <citation type="journal article" date="2022" name="Gigascience">
        <title>A chromosome-level genome assembly and annotation of the desert horned lizard, Phrynosoma platyrhinos, provides insight into chromosomal rearrangements among reptiles.</title>
        <authorList>
            <person name="Koochekian N."/>
            <person name="Ascanio A."/>
            <person name="Farleigh K."/>
            <person name="Card D.C."/>
            <person name="Schield D.R."/>
            <person name="Castoe T.A."/>
            <person name="Jezkova T."/>
        </authorList>
    </citation>
    <scope>NUCLEOTIDE SEQUENCE [LARGE SCALE GENOMIC DNA]</scope>
    <source>
        <strain evidence="13">NK-2021</strain>
    </source>
</reference>